<dbReference type="EMBL" id="WIOL01000001">
    <property type="protein sequence ID" value="MQT16220.1"/>
    <property type="molecule type" value="Genomic_DNA"/>
</dbReference>
<evidence type="ECO:0000313" key="2">
    <source>
        <dbReference type="EMBL" id="MQT16220.1"/>
    </source>
</evidence>
<feature type="chain" id="PRO_5028831820" description="PepSY domain-containing protein" evidence="1">
    <location>
        <begin position="18"/>
        <end position="96"/>
    </location>
</feature>
<evidence type="ECO:0000256" key="1">
    <source>
        <dbReference type="SAM" id="SignalP"/>
    </source>
</evidence>
<keyword evidence="1" id="KW-0732">Signal</keyword>
<comment type="caution">
    <text evidence="2">The sequence shown here is derived from an EMBL/GenBank/DDBJ whole genome shotgun (WGS) entry which is preliminary data.</text>
</comment>
<reference evidence="2 3" key="1">
    <citation type="submission" date="2019-09" db="EMBL/GenBank/DDBJ databases">
        <title>Polymorphobacter sp. isolated from a lake in China.</title>
        <authorList>
            <person name="Liu Z."/>
        </authorList>
    </citation>
    <scope>NUCLEOTIDE SEQUENCE [LARGE SCALE GENOMIC DNA]</scope>
    <source>
        <strain evidence="2 3">D40P</strain>
    </source>
</reference>
<dbReference type="RefSeq" id="WP_152576642.1">
    <property type="nucleotide sequence ID" value="NZ_JAATJI010000001.1"/>
</dbReference>
<organism evidence="2 3">
    <name type="scientific">Sandarakinorhabdus fusca</name>
    <dbReference type="NCBI Taxonomy" id="1439888"/>
    <lineage>
        <taxon>Bacteria</taxon>
        <taxon>Pseudomonadati</taxon>
        <taxon>Pseudomonadota</taxon>
        <taxon>Alphaproteobacteria</taxon>
        <taxon>Sphingomonadales</taxon>
        <taxon>Sphingosinicellaceae</taxon>
        <taxon>Sandarakinorhabdus</taxon>
    </lineage>
</organism>
<dbReference type="AlphaFoldDB" id="A0A7C9KGM6"/>
<dbReference type="OrthoDB" id="7428944at2"/>
<protein>
    <recommendedName>
        <fullName evidence="4">PepSY domain-containing protein</fullName>
    </recommendedName>
</protein>
<sequence>MRLTALFLFFMATCLPAAPVVAGGPNIVKGLVDAGEIMPFEPIRNRVVAQTPGDYVGAEFDATTKRYRFRFLVEGNVVNVDVDARTGNKISSRQSF</sequence>
<name>A0A7C9KGM6_9SPHN</name>
<gene>
    <name evidence="2" type="ORF">F3168_02970</name>
</gene>
<dbReference type="Proteomes" id="UP000481327">
    <property type="component" value="Unassembled WGS sequence"/>
</dbReference>
<accession>A0A7C9KGM6</accession>
<keyword evidence="3" id="KW-1185">Reference proteome</keyword>
<evidence type="ECO:0000313" key="3">
    <source>
        <dbReference type="Proteomes" id="UP000481327"/>
    </source>
</evidence>
<feature type="signal peptide" evidence="1">
    <location>
        <begin position="1"/>
        <end position="17"/>
    </location>
</feature>
<proteinExistence type="predicted"/>
<evidence type="ECO:0008006" key="4">
    <source>
        <dbReference type="Google" id="ProtNLM"/>
    </source>
</evidence>